<evidence type="ECO:0000256" key="2">
    <source>
        <dbReference type="SAM" id="Phobius"/>
    </source>
</evidence>
<feature type="region of interest" description="Disordered" evidence="1">
    <location>
        <begin position="321"/>
        <end position="395"/>
    </location>
</feature>
<dbReference type="InterPro" id="IPR013761">
    <property type="entry name" value="SAM/pointed_sf"/>
</dbReference>
<reference evidence="3 4" key="1">
    <citation type="submission" date="2016-06" db="EMBL/GenBank/DDBJ databases">
        <title>Comparative genomics of the ectomycorrhizal sister species Rhizopogon vinicolor and Rhizopogon vesiculosus (Basidiomycota: Boletales) reveals a divergence of the mating type B locus.</title>
        <authorList>
            <consortium name="DOE Joint Genome Institute"/>
            <person name="Mujic A.B."/>
            <person name="Kuo A."/>
            <person name="Tritt A."/>
            <person name="Lipzen A."/>
            <person name="Chen C."/>
            <person name="Johnson J."/>
            <person name="Sharma A."/>
            <person name="Barry K."/>
            <person name="Grigoriev I.V."/>
            <person name="Spatafora J.W."/>
        </authorList>
    </citation>
    <scope>NUCLEOTIDE SEQUENCE [LARGE SCALE GENOMIC DNA]</scope>
    <source>
        <strain evidence="3 4">AM-OR11-026</strain>
    </source>
</reference>
<dbReference type="STRING" id="1314800.A0A1B7NAJ0"/>
<keyword evidence="2" id="KW-0812">Transmembrane</keyword>
<feature type="compositionally biased region" description="Low complexity" evidence="1">
    <location>
        <begin position="1"/>
        <end position="16"/>
    </location>
</feature>
<feature type="compositionally biased region" description="Polar residues" evidence="1">
    <location>
        <begin position="328"/>
        <end position="339"/>
    </location>
</feature>
<dbReference type="InParanoid" id="A0A1B7NAJ0"/>
<feature type="region of interest" description="Disordered" evidence="1">
    <location>
        <begin position="1"/>
        <end position="102"/>
    </location>
</feature>
<evidence type="ECO:0000256" key="1">
    <source>
        <dbReference type="SAM" id="MobiDB-lite"/>
    </source>
</evidence>
<feature type="compositionally biased region" description="Pro residues" evidence="1">
    <location>
        <begin position="83"/>
        <end position="93"/>
    </location>
</feature>
<evidence type="ECO:0000313" key="4">
    <source>
        <dbReference type="Proteomes" id="UP000092154"/>
    </source>
</evidence>
<name>A0A1B7NAJ0_9AGAM</name>
<evidence type="ECO:0000313" key="3">
    <source>
        <dbReference type="EMBL" id="OAX41901.1"/>
    </source>
</evidence>
<keyword evidence="2" id="KW-0472">Membrane</keyword>
<feature type="region of interest" description="Disordered" evidence="1">
    <location>
        <begin position="272"/>
        <end position="299"/>
    </location>
</feature>
<dbReference type="Gene3D" id="1.10.150.50">
    <property type="entry name" value="Transcription Factor, Ets-1"/>
    <property type="match status" value="1"/>
</dbReference>
<dbReference type="OrthoDB" id="2425321at2759"/>
<dbReference type="Proteomes" id="UP000092154">
    <property type="component" value="Unassembled WGS sequence"/>
</dbReference>
<feature type="compositionally biased region" description="Polar residues" evidence="1">
    <location>
        <begin position="284"/>
        <end position="298"/>
    </location>
</feature>
<evidence type="ECO:0008006" key="5">
    <source>
        <dbReference type="Google" id="ProtNLM"/>
    </source>
</evidence>
<proteinExistence type="predicted"/>
<protein>
    <recommendedName>
        <fullName evidence="5">SAM domain-containing protein</fullName>
    </recommendedName>
</protein>
<dbReference type="EMBL" id="KV448168">
    <property type="protein sequence ID" value="OAX41901.1"/>
    <property type="molecule type" value="Genomic_DNA"/>
</dbReference>
<gene>
    <name evidence="3" type="ORF">K503DRAFT_863480</name>
</gene>
<accession>A0A1B7NAJ0</accession>
<organism evidence="3 4">
    <name type="scientific">Rhizopogon vinicolor AM-OR11-026</name>
    <dbReference type="NCBI Taxonomy" id="1314800"/>
    <lineage>
        <taxon>Eukaryota</taxon>
        <taxon>Fungi</taxon>
        <taxon>Dikarya</taxon>
        <taxon>Basidiomycota</taxon>
        <taxon>Agaricomycotina</taxon>
        <taxon>Agaricomycetes</taxon>
        <taxon>Agaricomycetidae</taxon>
        <taxon>Boletales</taxon>
        <taxon>Suillineae</taxon>
        <taxon>Rhizopogonaceae</taxon>
        <taxon>Rhizopogon</taxon>
    </lineage>
</organism>
<dbReference type="AlphaFoldDB" id="A0A1B7NAJ0"/>
<keyword evidence="4" id="KW-1185">Reference proteome</keyword>
<feature type="compositionally biased region" description="Low complexity" evidence="1">
    <location>
        <begin position="41"/>
        <end position="52"/>
    </location>
</feature>
<feature type="transmembrane region" description="Helical" evidence="2">
    <location>
        <begin position="662"/>
        <end position="681"/>
    </location>
</feature>
<sequence length="689" mass="74464">MTSTTVSPSPSPTLFPSKKHPTILPNAHPYAIKTTSSAVLSRSNSSPHSASSVKHHYVPPSPTRPRHRHTSSASSVEGVEITQPPPLPVPPSISPTRASFTLDDGKSRRLRRAETLPATSAVPILNDNAVVVDNKLSRNPKQWSADDLASYITTSLQTDGELDTEDKGLVLHAIKEKTITGRDFLRLTDANLASLSLTAAQQLYLLNASRALRADILRGRIWVDSYHSKDISARSKDVYTRSIRGSNSAFNGSLYRSSASSVDLVLQPSASIGTDEELPPSPAMTLNRSNSVSDSSAQRYRDLAHMRIRRRGKVKGLVETWERERGTVSGSEGSMSGSDAESDSDIPSAGSPPLPALSNSTSSLSIPPPPYTSLRDNGDEPTIEELLTSSGPIEGARAWEEDCGLGQTVKWIPTGAPAPLPFAPLPPKGVTAFEINAESTECSVDCNLSKLSVSRSGRANKQKRVVTAIFTGDSGGTIDNSSESGAVDEVPQANTGPREVINIRDDPEIEVAAIESAARPEDVFLAPEQVARQPSDNDAVITALEVSIANTRAQLETFRVRLEAVEAQIVTQEAAHQAQSHPEDARPPPNEHQPCIRLPDEVDFVFSDYNLGLRNFARSILARTMGWIYPPVVRPRPVVKAPRSREASRSPVRPPVLAALRLPYMIIFSFVLCAAVLRRLAFGRGVQAR</sequence>
<keyword evidence="2" id="KW-1133">Transmembrane helix</keyword>